<dbReference type="Gene3D" id="3.40.50.720">
    <property type="entry name" value="NAD(P)-binding Rossmann-like Domain"/>
    <property type="match status" value="1"/>
</dbReference>
<organism evidence="4 5">
    <name type="scientific">Hondaea fermentalgiana</name>
    <dbReference type="NCBI Taxonomy" id="2315210"/>
    <lineage>
        <taxon>Eukaryota</taxon>
        <taxon>Sar</taxon>
        <taxon>Stramenopiles</taxon>
        <taxon>Bigyra</taxon>
        <taxon>Labyrinthulomycetes</taxon>
        <taxon>Thraustochytrida</taxon>
        <taxon>Thraustochytriidae</taxon>
        <taxon>Hondaea</taxon>
    </lineage>
</organism>
<evidence type="ECO:0000256" key="1">
    <source>
        <dbReference type="ARBA" id="ARBA00022857"/>
    </source>
</evidence>
<evidence type="ECO:0000256" key="2">
    <source>
        <dbReference type="ARBA" id="ARBA00023002"/>
    </source>
</evidence>
<feature type="domain" description="Enoyl reductase (ER)" evidence="3">
    <location>
        <begin position="3"/>
        <end position="312"/>
    </location>
</feature>
<dbReference type="InterPro" id="IPR013149">
    <property type="entry name" value="ADH-like_C"/>
</dbReference>
<dbReference type="CDD" id="cd05276">
    <property type="entry name" value="p53_inducible_oxidoreductase"/>
    <property type="match status" value="1"/>
</dbReference>
<dbReference type="InParanoid" id="A0A2R5GLL3"/>
<evidence type="ECO:0000259" key="3">
    <source>
        <dbReference type="SMART" id="SM00829"/>
    </source>
</evidence>
<dbReference type="Pfam" id="PF00107">
    <property type="entry name" value="ADH_zinc_N"/>
    <property type="match status" value="1"/>
</dbReference>
<dbReference type="EMBL" id="BEYU01000059">
    <property type="protein sequence ID" value="GBG29513.1"/>
    <property type="molecule type" value="Genomic_DNA"/>
</dbReference>
<dbReference type="PANTHER" id="PTHR48106:SF8">
    <property type="entry name" value="OS02G0805600 PROTEIN"/>
    <property type="match status" value="1"/>
</dbReference>
<dbReference type="InterPro" id="IPR013154">
    <property type="entry name" value="ADH-like_N"/>
</dbReference>
<keyword evidence="2" id="KW-0560">Oxidoreductase</keyword>
<dbReference type="InterPro" id="IPR011032">
    <property type="entry name" value="GroES-like_sf"/>
</dbReference>
<name>A0A2R5GLL3_9STRA</name>
<dbReference type="SUPFAM" id="SSF50129">
    <property type="entry name" value="GroES-like"/>
    <property type="match status" value="1"/>
</dbReference>
<dbReference type="InterPro" id="IPR014189">
    <property type="entry name" value="Quinone_OxRdtase_PIG3"/>
</dbReference>
<protein>
    <submittedName>
        <fullName evidence="4">Quinone oxidoreductase</fullName>
    </submittedName>
</protein>
<accession>A0A2R5GLL3</accession>
<dbReference type="SMART" id="SM00829">
    <property type="entry name" value="PKS_ER"/>
    <property type="match status" value="1"/>
</dbReference>
<evidence type="ECO:0000313" key="4">
    <source>
        <dbReference type="EMBL" id="GBG29513.1"/>
    </source>
</evidence>
<dbReference type="GO" id="GO:0070402">
    <property type="term" value="F:NADPH binding"/>
    <property type="evidence" value="ECO:0007669"/>
    <property type="project" value="TreeGrafter"/>
</dbReference>
<dbReference type="AlphaFoldDB" id="A0A2R5GLL3"/>
<dbReference type="PANTHER" id="PTHR48106">
    <property type="entry name" value="QUINONE OXIDOREDUCTASE PIG3-RELATED"/>
    <property type="match status" value="1"/>
</dbReference>
<dbReference type="GO" id="GO:0016651">
    <property type="term" value="F:oxidoreductase activity, acting on NAD(P)H"/>
    <property type="evidence" value="ECO:0007669"/>
    <property type="project" value="TreeGrafter"/>
</dbReference>
<dbReference type="Gene3D" id="3.90.180.10">
    <property type="entry name" value="Medium-chain alcohol dehydrogenases, catalytic domain"/>
    <property type="match status" value="1"/>
</dbReference>
<dbReference type="SUPFAM" id="SSF51735">
    <property type="entry name" value="NAD(P)-binding Rossmann-fold domains"/>
    <property type="match status" value="1"/>
</dbReference>
<gene>
    <name evidence="4" type="ORF">FCC1311_057342</name>
</gene>
<dbReference type="Pfam" id="PF08240">
    <property type="entry name" value="ADH_N"/>
    <property type="match status" value="1"/>
</dbReference>
<dbReference type="InterPro" id="IPR036291">
    <property type="entry name" value="NAD(P)-bd_dom_sf"/>
</dbReference>
<comment type="caution">
    <text evidence="4">The sequence shown here is derived from an EMBL/GenBank/DDBJ whole genome shotgun (WGS) entry which is preliminary data.</text>
</comment>
<reference evidence="4 5" key="1">
    <citation type="submission" date="2017-12" db="EMBL/GenBank/DDBJ databases">
        <title>Sequencing, de novo assembly and annotation of complete genome of a new Thraustochytrid species, strain FCC1311.</title>
        <authorList>
            <person name="Sedici K."/>
            <person name="Godart F."/>
            <person name="Aiese Cigliano R."/>
            <person name="Sanseverino W."/>
            <person name="Barakat M."/>
            <person name="Ortet P."/>
            <person name="Marechal E."/>
            <person name="Cagnac O."/>
            <person name="Amato A."/>
        </authorList>
    </citation>
    <scope>NUCLEOTIDE SEQUENCE [LARGE SCALE GENOMIC DNA]</scope>
</reference>
<evidence type="ECO:0000313" key="5">
    <source>
        <dbReference type="Proteomes" id="UP000241890"/>
    </source>
</evidence>
<keyword evidence="5" id="KW-1185">Reference proteome</keyword>
<dbReference type="Proteomes" id="UP000241890">
    <property type="component" value="Unassembled WGS sequence"/>
</dbReference>
<keyword evidence="1" id="KW-0521">NADP</keyword>
<dbReference type="InterPro" id="IPR020843">
    <property type="entry name" value="ER"/>
</dbReference>
<dbReference type="OrthoDB" id="3509362at2759"/>
<sequence>MSRMMRAVRAGKGVVEMAVPSPEPGQVLVRTRAFGVNRPELLQHEGGYPVRPDQTDVLGLELAGVAEQSGEEVCALVGGGAYAEYCITDERLTLPIPFQGDDRFVRAAALPETTFTVWKNLFWDGPDTLKGKSVFVQAGASGIGTTAIAMAKAFGASRVTTTARDDERCKFCTDVVGADVCYNYNTEEWEKEEKADVILDMVGGSYLPRHLKMMQQGARLVILGFLGSPVTEKLNMTRVLLKNLTITGSVLRSAPDSEKARICEELKRHVWPRLASGEIALPHISHTFEGIDAYADAFEDMNNSKHKGKMVLRL</sequence>
<proteinExistence type="predicted"/>